<evidence type="ECO:0000259" key="9">
    <source>
        <dbReference type="PROSITE" id="PS50850"/>
    </source>
</evidence>
<evidence type="ECO:0000313" key="11">
    <source>
        <dbReference type="Proteomes" id="UP000182658"/>
    </source>
</evidence>
<dbReference type="PANTHER" id="PTHR48022:SF28">
    <property type="entry name" value="MAJOR FACILITATOR SUPERFAMILY (MFS) PROFILE DOMAIN-CONTAINING PROTEIN-RELATED"/>
    <property type="match status" value="1"/>
</dbReference>
<feature type="transmembrane region" description="Helical" evidence="8">
    <location>
        <begin position="117"/>
        <end position="137"/>
    </location>
</feature>
<dbReference type="PROSITE" id="PS50850">
    <property type="entry name" value="MFS"/>
    <property type="match status" value="1"/>
</dbReference>
<comment type="similarity">
    <text evidence="2 7">Belongs to the major facilitator superfamily. Sugar transporter (TC 2.A.1.1) family.</text>
</comment>
<organism evidence="10 11">
    <name type="scientific">Coniochaeta ligniaria NRRL 30616</name>
    <dbReference type="NCBI Taxonomy" id="1408157"/>
    <lineage>
        <taxon>Eukaryota</taxon>
        <taxon>Fungi</taxon>
        <taxon>Dikarya</taxon>
        <taxon>Ascomycota</taxon>
        <taxon>Pezizomycotina</taxon>
        <taxon>Sordariomycetes</taxon>
        <taxon>Sordariomycetidae</taxon>
        <taxon>Coniochaetales</taxon>
        <taxon>Coniochaetaceae</taxon>
        <taxon>Coniochaeta</taxon>
    </lineage>
</organism>
<keyword evidence="3 7" id="KW-0813">Transport</keyword>
<evidence type="ECO:0000256" key="8">
    <source>
        <dbReference type="SAM" id="Phobius"/>
    </source>
</evidence>
<dbReference type="SUPFAM" id="SSF103473">
    <property type="entry name" value="MFS general substrate transporter"/>
    <property type="match status" value="1"/>
</dbReference>
<dbReference type="OrthoDB" id="6133115at2759"/>
<feature type="transmembrane region" description="Helical" evidence="8">
    <location>
        <begin position="176"/>
        <end position="196"/>
    </location>
</feature>
<gene>
    <name evidence="10" type="ORF">CONLIGDRAFT_612148</name>
</gene>
<evidence type="ECO:0000256" key="2">
    <source>
        <dbReference type="ARBA" id="ARBA00010992"/>
    </source>
</evidence>
<feature type="transmembrane region" description="Helical" evidence="8">
    <location>
        <begin position="87"/>
        <end position="110"/>
    </location>
</feature>
<dbReference type="PRINTS" id="PR00171">
    <property type="entry name" value="SUGRTRNSPORT"/>
</dbReference>
<protein>
    <submittedName>
        <fullName evidence="10">Putative Myo-inositol transporter 1</fullName>
    </submittedName>
</protein>
<feature type="transmembrane region" description="Helical" evidence="8">
    <location>
        <begin position="300"/>
        <end position="322"/>
    </location>
</feature>
<proteinExistence type="inferred from homology"/>
<evidence type="ECO:0000256" key="6">
    <source>
        <dbReference type="ARBA" id="ARBA00023136"/>
    </source>
</evidence>
<accession>A0A1J7IWQ0</accession>
<evidence type="ECO:0000256" key="4">
    <source>
        <dbReference type="ARBA" id="ARBA00022692"/>
    </source>
</evidence>
<keyword evidence="5 8" id="KW-1133">Transmembrane helix</keyword>
<comment type="subcellular location">
    <subcellularLocation>
        <location evidence="1">Membrane</location>
        <topology evidence="1">Multi-pass membrane protein</topology>
    </subcellularLocation>
</comment>
<evidence type="ECO:0000256" key="5">
    <source>
        <dbReference type="ARBA" id="ARBA00022989"/>
    </source>
</evidence>
<dbReference type="Pfam" id="PF00083">
    <property type="entry name" value="Sugar_tr"/>
    <property type="match status" value="1"/>
</dbReference>
<evidence type="ECO:0000256" key="7">
    <source>
        <dbReference type="RuleBase" id="RU003346"/>
    </source>
</evidence>
<feature type="transmembrane region" description="Helical" evidence="8">
    <location>
        <begin position="337"/>
        <end position="359"/>
    </location>
</feature>
<dbReference type="InterPro" id="IPR005828">
    <property type="entry name" value="MFS_sugar_transport-like"/>
</dbReference>
<dbReference type="Gene3D" id="1.20.1250.20">
    <property type="entry name" value="MFS general substrate transporter like domains"/>
    <property type="match status" value="1"/>
</dbReference>
<feature type="transmembrane region" description="Helical" evidence="8">
    <location>
        <begin position="211"/>
        <end position="228"/>
    </location>
</feature>
<keyword evidence="11" id="KW-1185">Reference proteome</keyword>
<evidence type="ECO:0000256" key="1">
    <source>
        <dbReference type="ARBA" id="ARBA00004141"/>
    </source>
</evidence>
<feature type="transmembrane region" description="Helical" evidence="8">
    <location>
        <begin position="463"/>
        <end position="481"/>
    </location>
</feature>
<feature type="transmembrane region" description="Helical" evidence="8">
    <location>
        <begin position="398"/>
        <end position="419"/>
    </location>
</feature>
<dbReference type="EMBL" id="KV875095">
    <property type="protein sequence ID" value="OIW31918.1"/>
    <property type="molecule type" value="Genomic_DNA"/>
</dbReference>
<dbReference type="InterPro" id="IPR036259">
    <property type="entry name" value="MFS_trans_sf"/>
</dbReference>
<evidence type="ECO:0000313" key="10">
    <source>
        <dbReference type="EMBL" id="OIW31918.1"/>
    </source>
</evidence>
<feature type="transmembrane region" description="Helical" evidence="8">
    <location>
        <begin position="368"/>
        <end position="386"/>
    </location>
</feature>
<keyword evidence="6 8" id="KW-0472">Membrane</keyword>
<dbReference type="InterPro" id="IPR020846">
    <property type="entry name" value="MFS_dom"/>
</dbReference>
<dbReference type="FunFam" id="1.20.1250.20:FF:000090">
    <property type="entry name" value="MFS sugar transporter, putative"/>
    <property type="match status" value="1"/>
</dbReference>
<dbReference type="InterPro" id="IPR050360">
    <property type="entry name" value="MFS_Sugar_Transporters"/>
</dbReference>
<dbReference type="NCBIfam" id="TIGR00879">
    <property type="entry name" value="SP"/>
    <property type="match status" value="1"/>
</dbReference>
<feature type="domain" description="Major facilitator superfamily (MFS) profile" evidence="9">
    <location>
        <begin position="49"/>
        <end position="485"/>
    </location>
</feature>
<dbReference type="GO" id="GO:0016020">
    <property type="term" value="C:membrane"/>
    <property type="evidence" value="ECO:0007669"/>
    <property type="project" value="UniProtKB-SubCell"/>
</dbReference>
<dbReference type="InParanoid" id="A0A1J7IWQ0"/>
<dbReference type="GO" id="GO:0005351">
    <property type="term" value="F:carbohydrate:proton symporter activity"/>
    <property type="evidence" value="ECO:0007669"/>
    <property type="project" value="TreeGrafter"/>
</dbReference>
<dbReference type="PANTHER" id="PTHR48022">
    <property type="entry name" value="PLASTIDIC GLUCOSE TRANSPORTER 4"/>
    <property type="match status" value="1"/>
</dbReference>
<dbReference type="InterPro" id="IPR003663">
    <property type="entry name" value="Sugar/inositol_transpt"/>
</dbReference>
<sequence>MDDKGQVATFELASDSGSAPDRSTSNIDLNAPRKRFFFGHRGSTLVNAISFAGSVGFLLFGYDQGVLGGINTSADFLNQFGNPSNTVLGTINAIYEIGCFAGAINVFLVGEKLGRRNCLYIGALLMAIGAILQASSFGVPHMIVGRIVCGWGNGFNTATTPLWVSELSPAKSRGRLVAAEGSLIAFGIVIASYFNIGMSHTTGPAVWRTPIAAQLVFIIVQVFLTMILPESPRWLIKHGRHQEAVDILAQLKGADVPLDDPAVQRLKAEIDEILALEQADGPWKLKECFVNGPLKIRRRYMLAIGVQCMQQLSGINVLVYYFPRILTTDLGMGHATALHLGAGLGVTYWVFSFVPWIWLDRISRRKPLILGALGCSLCFLVAGILQSKLTETRLKASLAFFFMFEAIFAMGWLPIPWLYPAEIMPLRHRTHGTALATAGDWIFNYMIVQITPIMISNIRWKSYIVFFALNLLFAAVVFLFYPETSGRSLEELDTLWLGENDRLLVVDGKGALLPAFAGRYGNNAAALDQVEVREAGEKTV</sequence>
<name>A0A1J7IWQ0_9PEZI</name>
<dbReference type="Proteomes" id="UP000182658">
    <property type="component" value="Unassembled WGS sequence"/>
</dbReference>
<evidence type="ECO:0000256" key="3">
    <source>
        <dbReference type="ARBA" id="ARBA00022448"/>
    </source>
</evidence>
<feature type="transmembrane region" description="Helical" evidence="8">
    <location>
        <begin position="44"/>
        <end position="62"/>
    </location>
</feature>
<dbReference type="AlphaFoldDB" id="A0A1J7IWQ0"/>
<reference evidence="10 11" key="1">
    <citation type="submission" date="2016-10" db="EMBL/GenBank/DDBJ databases">
        <title>Draft genome sequence of Coniochaeta ligniaria NRRL30616, a lignocellulolytic fungus for bioabatement of inhibitors in plant biomass hydrolysates.</title>
        <authorList>
            <consortium name="DOE Joint Genome Institute"/>
            <person name="Jimenez D.J."/>
            <person name="Hector R.E."/>
            <person name="Riley R."/>
            <person name="Sun H."/>
            <person name="Grigoriev I.V."/>
            <person name="Van Elsas J.D."/>
            <person name="Nichols N.N."/>
        </authorList>
    </citation>
    <scope>NUCLEOTIDE SEQUENCE [LARGE SCALE GENOMIC DNA]</scope>
    <source>
        <strain evidence="10 11">NRRL 30616</strain>
    </source>
</reference>
<keyword evidence="4 8" id="KW-0812">Transmembrane</keyword>